<keyword evidence="2" id="KW-1185">Reference proteome</keyword>
<evidence type="ECO:0008006" key="3">
    <source>
        <dbReference type="Google" id="ProtNLM"/>
    </source>
</evidence>
<name>A0ABQ3Z1S1_9ACTN</name>
<reference evidence="1 2" key="1">
    <citation type="submission" date="2021-01" db="EMBL/GenBank/DDBJ databases">
        <title>Whole genome shotgun sequence of Actinoplanes durhamensis NBRC 14914.</title>
        <authorList>
            <person name="Komaki H."/>
            <person name="Tamura T."/>
        </authorList>
    </citation>
    <scope>NUCLEOTIDE SEQUENCE [LARGE SCALE GENOMIC DNA]</scope>
    <source>
        <strain evidence="1 2">NBRC 14914</strain>
    </source>
</reference>
<dbReference type="RefSeq" id="WP_203729967.1">
    <property type="nucleotide sequence ID" value="NZ_BAAATX010000048.1"/>
</dbReference>
<dbReference type="EMBL" id="BOML01000040">
    <property type="protein sequence ID" value="GIE03767.1"/>
    <property type="molecule type" value="Genomic_DNA"/>
</dbReference>
<protein>
    <recommendedName>
        <fullName evidence="3">Glucose-6-phosphate isomerase</fullName>
    </recommendedName>
</protein>
<gene>
    <name evidence="1" type="ORF">Adu01nite_51170</name>
</gene>
<sequence length="220" mass="23427">MTAQQLGLDVSWYWDWVPADPAAAADWTASLATLLDEWVGAQVAAARAAWTEDGEFPFTAGEMGTAVARDLLERAAGLPANCRLIWGAGFVGDQPRWLPLLVLAEFRRARPEDPAYLMATVGAEGFPEDVREPAVDYVTTENGDGVRVVALARSEGEGLHGRVNAALRMEGPAGDIDVLLTTRVGGLDKLAVIGPAVEAVMHMIAADPPRFVPPAEEDPA</sequence>
<evidence type="ECO:0000313" key="2">
    <source>
        <dbReference type="Proteomes" id="UP000637628"/>
    </source>
</evidence>
<proteinExistence type="predicted"/>
<comment type="caution">
    <text evidence="1">The sequence shown here is derived from an EMBL/GenBank/DDBJ whole genome shotgun (WGS) entry which is preliminary data.</text>
</comment>
<evidence type="ECO:0000313" key="1">
    <source>
        <dbReference type="EMBL" id="GIE03767.1"/>
    </source>
</evidence>
<dbReference type="Proteomes" id="UP000637628">
    <property type="component" value="Unassembled WGS sequence"/>
</dbReference>
<organism evidence="1 2">
    <name type="scientific">Paractinoplanes durhamensis</name>
    <dbReference type="NCBI Taxonomy" id="113563"/>
    <lineage>
        <taxon>Bacteria</taxon>
        <taxon>Bacillati</taxon>
        <taxon>Actinomycetota</taxon>
        <taxon>Actinomycetes</taxon>
        <taxon>Micromonosporales</taxon>
        <taxon>Micromonosporaceae</taxon>
        <taxon>Paractinoplanes</taxon>
    </lineage>
</organism>
<accession>A0ABQ3Z1S1</accession>